<comment type="caution">
    <text evidence="1">The sequence shown here is derived from an EMBL/GenBank/DDBJ whole genome shotgun (WGS) entry which is preliminary data.</text>
</comment>
<keyword evidence="2" id="KW-1185">Reference proteome</keyword>
<dbReference type="InterPro" id="IPR024051">
    <property type="entry name" value="AICAR_Tfase_dup_dom_sf"/>
</dbReference>
<dbReference type="EC" id="2.1.2.3" evidence="1"/>
<dbReference type="SMART" id="SM00798">
    <property type="entry name" value="AICARFT_IMPCHas"/>
    <property type="match status" value="1"/>
</dbReference>
<dbReference type="Gene3D" id="3.40.140.20">
    <property type="match status" value="2"/>
</dbReference>
<dbReference type="Gene3D" id="1.10.287.440">
    <property type="match status" value="1"/>
</dbReference>
<dbReference type="EMBL" id="JANQBD010000042">
    <property type="protein sequence ID" value="MCR8636427.1"/>
    <property type="molecule type" value="Genomic_DNA"/>
</dbReference>
<organism evidence="1 2">
    <name type="scientific">Paenibacillus radicis</name>
    <name type="common">ex Xue et al. 2023</name>
    <dbReference type="NCBI Taxonomy" id="2972489"/>
    <lineage>
        <taxon>Bacteria</taxon>
        <taxon>Bacillati</taxon>
        <taxon>Bacillota</taxon>
        <taxon>Bacilli</taxon>
        <taxon>Bacillales</taxon>
        <taxon>Paenibacillaceae</taxon>
        <taxon>Paenibacillus</taxon>
    </lineage>
</organism>
<keyword evidence="1" id="KW-0808">Transferase</keyword>
<dbReference type="NCBIfam" id="NF005492">
    <property type="entry name" value="PRK07106.1"/>
    <property type="match status" value="1"/>
</dbReference>
<accession>A0ABT1YTB2</accession>
<reference evidence="1 2" key="1">
    <citation type="submission" date="2022-08" db="EMBL/GenBank/DDBJ databases">
        <title>Paenibacillus endoradicis sp. nov., Paenibacillus radicibacter sp. nov and Paenibacillus pararadicis sp. nov., three cold-adapted plant growth-promoting bacteria isolated from root of Larix gmelinii in Great Khingan.</title>
        <authorList>
            <person name="Xue H."/>
        </authorList>
    </citation>
    <scope>NUCLEOTIDE SEQUENCE [LARGE SCALE GENOMIC DNA]</scope>
    <source>
        <strain evidence="1 2">N5-1-1-5</strain>
    </source>
</reference>
<dbReference type="Proteomes" id="UP001300012">
    <property type="component" value="Unassembled WGS sequence"/>
</dbReference>
<dbReference type="Pfam" id="PF01808">
    <property type="entry name" value="AICARFT_IMPCHas"/>
    <property type="match status" value="1"/>
</dbReference>
<dbReference type="GO" id="GO:0004643">
    <property type="term" value="F:phosphoribosylaminoimidazolecarboxamide formyltransferase activity"/>
    <property type="evidence" value="ECO:0007669"/>
    <property type="project" value="UniProtKB-EC"/>
</dbReference>
<name>A0ABT1YTB2_9BACL</name>
<sequence length="392" mass="43412">MSNSNELHLRYGMNPHQKEAKIYSENGKLPLTVVNGDPGFINLLDALNSYQLARELRQATGLPAAASFKHVSPAGAAVYAPISPELAKAYFVEGLELSPLATAYARARGADRMSSFGDCAALSDIVDASTARLLKREVSDLVVAPGYTEEALQILKEKKNGGYLILQIDPEYVANPVEKRNLFGMTLEQQRNNAVIDESALTNIVTKNKDLPESAKRDMLVSLVTLKYTQSNSICYALDGQTIGIGAGQQSRIHCTRLAGDKTDRWFLRQHPKALSMAFRPGLSRAEQNNAIDLWLEDEVTAVENASWESCFSEVPARLTREEKREWLNKLQGVTYGSDAFLPFRDNIDRASRSGVKYVVQAGSSMRDEEVVQAANDYDMVMTYSGVRLFHH</sequence>
<evidence type="ECO:0000313" key="1">
    <source>
        <dbReference type="EMBL" id="MCR8636427.1"/>
    </source>
</evidence>
<dbReference type="InterPro" id="IPR002695">
    <property type="entry name" value="PurH-like"/>
</dbReference>
<dbReference type="InterPro" id="IPR016193">
    <property type="entry name" value="Cytidine_deaminase-like"/>
</dbReference>
<protein>
    <submittedName>
        <fullName evidence="1">Phosphoribosylaminoimidazolecarboxamide formyltransferase</fullName>
        <ecNumber evidence="1">2.1.2.3</ecNumber>
    </submittedName>
</protein>
<dbReference type="PANTHER" id="PTHR11692">
    <property type="entry name" value="BIFUNCTIONAL PURINE BIOSYNTHESIS PROTEIN PURH"/>
    <property type="match status" value="1"/>
</dbReference>
<evidence type="ECO:0000313" key="2">
    <source>
        <dbReference type="Proteomes" id="UP001300012"/>
    </source>
</evidence>
<dbReference type="RefSeq" id="WP_258217926.1">
    <property type="nucleotide sequence ID" value="NZ_JANQBD010000042.1"/>
</dbReference>
<proteinExistence type="predicted"/>
<gene>
    <name evidence="1" type="ORF">NV381_35150</name>
</gene>
<dbReference type="PANTHER" id="PTHR11692:SF0">
    <property type="entry name" value="BIFUNCTIONAL PURINE BIOSYNTHESIS PROTEIN ATIC"/>
    <property type="match status" value="1"/>
</dbReference>
<dbReference type="InterPro" id="IPR024050">
    <property type="entry name" value="AICAR_Tfase_insert_dom_sf"/>
</dbReference>
<dbReference type="SUPFAM" id="SSF53927">
    <property type="entry name" value="Cytidine deaminase-like"/>
    <property type="match status" value="1"/>
</dbReference>